<protein>
    <submittedName>
        <fullName evidence="1">Uncharacterized protein</fullName>
    </submittedName>
</protein>
<keyword evidence="2" id="KW-1185">Reference proteome</keyword>
<dbReference type="GeneID" id="54782726"/>
<dbReference type="EMBL" id="SWFT01000120">
    <property type="protein sequence ID" value="KAA8899818.1"/>
    <property type="molecule type" value="Genomic_DNA"/>
</dbReference>
<comment type="caution">
    <text evidence="1">The sequence shown here is derived from an EMBL/GenBank/DDBJ whole genome shotgun (WGS) entry which is preliminary data.</text>
</comment>
<dbReference type="PANTHER" id="PTHR28177">
    <property type="entry name" value="ALTERED INHERITANCE OF MITOCHONDRIA PROTEIN 19, MITOCHONDRIAL"/>
    <property type="match status" value="1"/>
</dbReference>
<evidence type="ECO:0000313" key="1">
    <source>
        <dbReference type="EMBL" id="KAA8899818.1"/>
    </source>
</evidence>
<dbReference type="GO" id="GO:0005739">
    <property type="term" value="C:mitochondrion"/>
    <property type="evidence" value="ECO:0007669"/>
    <property type="project" value="TreeGrafter"/>
</dbReference>
<gene>
    <name evidence="1" type="ORF">DIURU_004075</name>
</gene>
<evidence type="ECO:0000313" key="2">
    <source>
        <dbReference type="Proteomes" id="UP000449547"/>
    </source>
</evidence>
<dbReference type="AlphaFoldDB" id="A0A642UKS0"/>
<dbReference type="Proteomes" id="UP000449547">
    <property type="component" value="Unassembled WGS sequence"/>
</dbReference>
<accession>A0A642UKS0</accession>
<dbReference type="OMA" id="AWNALYL"/>
<reference evidence="1 2" key="1">
    <citation type="submission" date="2019-07" db="EMBL/GenBank/DDBJ databases">
        <title>Genome assembly of two rare yeast pathogens: Diutina rugosa and Trichomonascus ciferrii.</title>
        <authorList>
            <person name="Mixao V."/>
            <person name="Saus E."/>
            <person name="Hansen A."/>
            <person name="Lass-Flor C."/>
            <person name="Gabaldon T."/>
        </authorList>
    </citation>
    <scope>NUCLEOTIDE SEQUENCE [LARGE SCALE GENOMIC DNA]</scope>
    <source>
        <strain evidence="1 2">CBS 613</strain>
    </source>
</reference>
<proteinExistence type="predicted"/>
<sequence length="150" mass="15877">MATRAPTEKDKIEAKASEVATQVDQLGASPYPSAAFGSLLALRGLIVPDNVVEVVQGVAGQPVREKVTVVKPTRASCFTFGAANLIGTYIMFLDPKNGAGFNFAWNALYLIVNGKQAVESVTHGKFVPAGLGAFALFNAGVYGKRYFSSF</sequence>
<dbReference type="VEuPathDB" id="FungiDB:DIURU_004075"/>
<dbReference type="OrthoDB" id="5554402at2759"/>
<name>A0A642UKS0_DIURU</name>
<dbReference type="Pfam" id="PF10315">
    <property type="entry name" value="Aim19"/>
    <property type="match status" value="1"/>
</dbReference>
<dbReference type="RefSeq" id="XP_034011096.1">
    <property type="nucleotide sequence ID" value="XM_034156908.1"/>
</dbReference>
<dbReference type="PANTHER" id="PTHR28177:SF1">
    <property type="entry name" value="ALTERED INHERITANCE OF MITOCHONDRIA PROTEIN 19, MITOCHONDRIAL"/>
    <property type="match status" value="1"/>
</dbReference>
<organism evidence="1 2">
    <name type="scientific">Diutina rugosa</name>
    <name type="common">Yeast</name>
    <name type="synonym">Candida rugosa</name>
    <dbReference type="NCBI Taxonomy" id="5481"/>
    <lineage>
        <taxon>Eukaryota</taxon>
        <taxon>Fungi</taxon>
        <taxon>Dikarya</taxon>
        <taxon>Ascomycota</taxon>
        <taxon>Saccharomycotina</taxon>
        <taxon>Pichiomycetes</taxon>
        <taxon>Debaryomycetaceae</taxon>
        <taxon>Diutina</taxon>
    </lineage>
</organism>
<dbReference type="InterPro" id="IPR019419">
    <property type="entry name" value="AIM19"/>
</dbReference>